<accession>A0A5S9F6T7</accession>
<dbReference type="EMBL" id="AP019860">
    <property type="protein sequence ID" value="BBM88237.1"/>
    <property type="molecule type" value="Genomic_DNA"/>
</dbReference>
<organism evidence="1 2">
    <name type="scientific">Uabimicrobium amorphum</name>
    <dbReference type="NCBI Taxonomy" id="2596890"/>
    <lineage>
        <taxon>Bacteria</taxon>
        <taxon>Pseudomonadati</taxon>
        <taxon>Planctomycetota</taxon>
        <taxon>Candidatus Uabimicrobiia</taxon>
        <taxon>Candidatus Uabimicrobiales</taxon>
        <taxon>Candidatus Uabimicrobiaceae</taxon>
        <taxon>Candidatus Uabimicrobium</taxon>
    </lineage>
</organism>
<protein>
    <submittedName>
        <fullName evidence="1">Uncharacterized protein</fullName>
    </submittedName>
</protein>
<evidence type="ECO:0000313" key="2">
    <source>
        <dbReference type="Proteomes" id="UP000326354"/>
    </source>
</evidence>
<dbReference type="KEGG" id="uam:UABAM_06658"/>
<sequence>MIKVLFIVSLCWCLGCQSPAPQKPPKPLFEHFAPRKDTKNPAWGNKLQDIKNHEVFYENNFEDLVTTAHEATHDISIHFRMNEQKYYANKINAFYVFDNHVAIIENPPVPLSKVYAFIPKVLRGELFAHYFPSPDYENNPLYIWEEWVAYTNGAEVGLDLVQNELWKQGRRDTLLAMLEFLVYSAALVQAAQQLSPQYYKEYENFRKFFAWNAQRTWRVYKQARDLAPFDNKSHREYLQILQSNQSAVPLFSLIQEYMK</sequence>
<name>A0A5S9F6T7_UABAM</name>
<proteinExistence type="predicted"/>
<evidence type="ECO:0000313" key="1">
    <source>
        <dbReference type="EMBL" id="BBM88237.1"/>
    </source>
</evidence>
<keyword evidence="2" id="KW-1185">Reference proteome</keyword>
<dbReference type="Proteomes" id="UP000326354">
    <property type="component" value="Chromosome"/>
</dbReference>
<dbReference type="AlphaFoldDB" id="A0A5S9F6T7"/>
<dbReference type="RefSeq" id="WP_152021857.1">
    <property type="nucleotide sequence ID" value="NZ_AP019860.1"/>
</dbReference>
<reference evidence="1 2" key="1">
    <citation type="submission" date="2019-08" db="EMBL/GenBank/DDBJ databases">
        <title>Complete genome sequence of Candidatus Uab amorphum.</title>
        <authorList>
            <person name="Shiratori T."/>
            <person name="Suzuki S."/>
            <person name="Kakizawa Y."/>
            <person name="Ishida K."/>
        </authorList>
    </citation>
    <scope>NUCLEOTIDE SEQUENCE [LARGE SCALE GENOMIC DNA]</scope>
    <source>
        <strain evidence="1 2">SRT547</strain>
    </source>
</reference>
<gene>
    <name evidence="1" type="ORF">UABAM_06658</name>
</gene>